<dbReference type="Pfam" id="PF12728">
    <property type="entry name" value="HTH_17"/>
    <property type="match status" value="1"/>
</dbReference>
<dbReference type="EMBL" id="JACRSQ010000013">
    <property type="protein sequence ID" value="MBC8543888.1"/>
    <property type="molecule type" value="Genomic_DNA"/>
</dbReference>
<dbReference type="Proteomes" id="UP000657006">
    <property type="component" value="Unassembled WGS sequence"/>
</dbReference>
<evidence type="ECO:0000256" key="1">
    <source>
        <dbReference type="SAM" id="MobiDB-lite"/>
    </source>
</evidence>
<feature type="compositionally biased region" description="Basic and acidic residues" evidence="1">
    <location>
        <begin position="52"/>
        <end position="66"/>
    </location>
</feature>
<protein>
    <submittedName>
        <fullName evidence="3">Helix-turn-helix domain-containing protein</fullName>
    </submittedName>
</protein>
<dbReference type="InterPro" id="IPR010093">
    <property type="entry name" value="SinI_DNA-bd"/>
</dbReference>
<accession>A0A926I1X8</accession>
<evidence type="ECO:0000313" key="4">
    <source>
        <dbReference type="Proteomes" id="UP000657006"/>
    </source>
</evidence>
<keyword evidence="4" id="KW-1185">Reference proteome</keyword>
<gene>
    <name evidence="3" type="ORF">H8730_10055</name>
</gene>
<name>A0A926I1X8_9FIRM</name>
<evidence type="ECO:0000259" key="2">
    <source>
        <dbReference type="Pfam" id="PF12728"/>
    </source>
</evidence>
<dbReference type="AlphaFoldDB" id="A0A926I1X8"/>
<sequence>MTCLLCHVFKGFISVKEATELWGVSERWIQKLCEEGRIDGVKRFGRSWMIPKDAKKPNDLRKKGGENHVQSPT</sequence>
<feature type="domain" description="Helix-turn-helix" evidence="2">
    <location>
        <begin position="13"/>
        <end position="53"/>
    </location>
</feature>
<evidence type="ECO:0000313" key="3">
    <source>
        <dbReference type="EMBL" id="MBC8543888.1"/>
    </source>
</evidence>
<feature type="region of interest" description="Disordered" evidence="1">
    <location>
        <begin position="52"/>
        <end position="73"/>
    </location>
</feature>
<proteinExistence type="predicted"/>
<reference evidence="3" key="1">
    <citation type="submission" date="2020-08" db="EMBL/GenBank/DDBJ databases">
        <title>Genome public.</title>
        <authorList>
            <person name="Liu C."/>
            <person name="Sun Q."/>
        </authorList>
    </citation>
    <scope>NUCLEOTIDE SEQUENCE</scope>
    <source>
        <strain evidence="3">NSJ-32</strain>
    </source>
</reference>
<dbReference type="InterPro" id="IPR041657">
    <property type="entry name" value="HTH_17"/>
</dbReference>
<dbReference type="NCBIfam" id="TIGR01764">
    <property type="entry name" value="excise"/>
    <property type="match status" value="1"/>
</dbReference>
<dbReference type="GO" id="GO:0003677">
    <property type="term" value="F:DNA binding"/>
    <property type="evidence" value="ECO:0007669"/>
    <property type="project" value="InterPro"/>
</dbReference>
<comment type="caution">
    <text evidence="3">The sequence shown here is derived from an EMBL/GenBank/DDBJ whole genome shotgun (WGS) entry which is preliminary data.</text>
</comment>
<organism evidence="3 4">
    <name type="scientific">Bianquea renquensis</name>
    <dbReference type="NCBI Taxonomy" id="2763661"/>
    <lineage>
        <taxon>Bacteria</taxon>
        <taxon>Bacillati</taxon>
        <taxon>Bacillota</taxon>
        <taxon>Clostridia</taxon>
        <taxon>Eubacteriales</taxon>
        <taxon>Bianqueaceae</taxon>
        <taxon>Bianquea</taxon>
    </lineage>
</organism>